<protein>
    <submittedName>
        <fullName evidence="4">Amino acid adenylation domain-containing protein</fullName>
    </submittedName>
</protein>
<dbReference type="SMART" id="SM00824">
    <property type="entry name" value="PKS_TE"/>
    <property type="match status" value="1"/>
</dbReference>
<dbReference type="SUPFAM" id="SSF53474">
    <property type="entry name" value="alpha/beta-Hydrolases"/>
    <property type="match status" value="1"/>
</dbReference>
<evidence type="ECO:0000256" key="2">
    <source>
        <dbReference type="ARBA" id="ARBA00022553"/>
    </source>
</evidence>
<dbReference type="Gene3D" id="3.40.50.1110">
    <property type="entry name" value="SGNH hydrolase"/>
    <property type="match status" value="1"/>
</dbReference>
<dbReference type="CDD" id="cd19543">
    <property type="entry name" value="DCL_NRPS"/>
    <property type="match status" value="1"/>
</dbReference>
<dbReference type="InterPro" id="IPR045851">
    <property type="entry name" value="AMP-bd_C_sf"/>
</dbReference>
<dbReference type="InterPro" id="IPR009081">
    <property type="entry name" value="PP-bd_ACP"/>
</dbReference>
<dbReference type="InterPro" id="IPR000873">
    <property type="entry name" value="AMP-dep_synth/lig_dom"/>
</dbReference>
<dbReference type="InterPro" id="IPR010037">
    <property type="entry name" value="FkbH_domain"/>
</dbReference>
<reference evidence="4" key="1">
    <citation type="submission" date="2023-03" db="EMBL/GenBank/DDBJ databases">
        <title>Chitinimonas shenzhenensis gen. nov., sp. nov., a novel member of family Burkholderiaceae isolated from activated sludge collected in Shen Zhen, China.</title>
        <authorList>
            <person name="Wang X."/>
        </authorList>
    </citation>
    <scope>NUCLEOTIDE SEQUENCE</scope>
    <source>
        <strain evidence="4">DQS-5</strain>
    </source>
</reference>
<dbReference type="InterPro" id="IPR036736">
    <property type="entry name" value="ACP-like_sf"/>
</dbReference>
<dbReference type="CDD" id="cd05930">
    <property type="entry name" value="A_NRPS"/>
    <property type="match status" value="1"/>
</dbReference>
<dbReference type="SUPFAM" id="SSF52777">
    <property type="entry name" value="CoA-dependent acyltransferases"/>
    <property type="match status" value="4"/>
</dbReference>
<dbReference type="Gene3D" id="3.40.50.1000">
    <property type="entry name" value="HAD superfamily/HAD-like"/>
    <property type="match status" value="1"/>
</dbReference>
<dbReference type="PROSITE" id="PS00455">
    <property type="entry name" value="AMP_BINDING"/>
    <property type="match status" value="1"/>
</dbReference>
<dbReference type="NCBIfam" id="TIGR01681">
    <property type="entry name" value="HAD-SF-IIIC"/>
    <property type="match status" value="1"/>
</dbReference>
<sequence>MIERSNVKNLYALSPLQEGMLYHALREPTSRAYFEQLDYGLEGPLQVEAWQTAWQRLVDRHDILRTVFAVRKVPQPVQIVLKSAPLVFHYQDLSAQEAEAQAAVIARYKAEDIARGFDLTAEVPLRLALFRQGPASHRVVWSFHHILLDGWSLAMLERDLDALYLAGLREETLRLPPPPPFVAYIKWLAGRDRAESQAFWQTTLAGLEQPTPMPRRIEARFATPAGEYQAAEWRHGLAPATVEGLSELAQAAGTTLNGVVQTLWGLLLGRLNGRRDAVFAATVSGRPADLPNAETTVGIFINAVPVRVRFDDQPTLIQLLQRVHAGNLVAQPHHHQPLAEVMNAHPLRQALLDHILVFENYPLGANAEADPALPRVRNDDVQLFEYTHYPFECQFLPGEETVLRFRFDARCYDPAVMATIAAQFEALARVAAAQPQLGVDALWPAEQRLQAPASVALAASFTAEPAVEAARRWLREWACPSTLVLAPYNQCLQALHHADSPLNQARLGILAFRFADALRDLPDSPEGQRQLDELGQTLLQAIRHRPSQQPLVILDLPAAALSSTLAEAAAQWQQRLQAECRQLPGVSVWPAGEGMRRAVDGALFDPVADHVGHLPYSPAAFAALGAEIARQILCRARPPFKVLAIDCDNTLWGGVCGEAGPQGIVLTAGHLALQAFLLARRAEGWLLTLASKNVAEDVWAVFEQRSDMLLKREHLSAAAINWQPKSENLRALASELNVGVDSVILLDDSLVECTEVMQNCPEALALPLPADAGQFAAWLGSIWAFDVANITAEDRERADMMRAERERDALRQGLPSVDDGSFARQIGLVLRIGPAQPFQFARLAQLTQRTNQFNLSGTRRTEEEIRELAACEDWQVLAVEVEDRFGRYGLTGAVLVQVDNSQQRLLLDTLLLSCRVLGRRVEWAILCALGRLARQTGCRRIAAPLLRTDRNQPLRDFLSHAPWQTDDQNLFYCEVGMLAAEIDAVSLLDQYQFVEDPGSGAQHASTLAGLSARLETPGATPTQRPAFPLVLSNESRLRHRLHYLPLLAYCQGWTATSPHFGPAITQAATLAETPTEQALAALYAEVLGQGAVDVVRRFSEQGGHSLHAVRVVSRIESSLGRQVSLVDFFQHESVRELASWLDGQTSSPTSPREAITVSADAQDFPCSPQQERMWMLSRLGGSTAYQLAAAFRLAGRLNLAALAEACRQVVSQNDILRTVYHDTPDGIRQRLTPNCEVLEVMHWLGKPLQAVVEDMVHQSHKPIELDSDPVIRFVLYRLSPTDAVLGIVLHHIAGDGWSFGLLLEQLAHAYNGGSCADSVGLRYHDYAVWSRSPAAEAEWASQLDWWQQRLGDLPPIARIPADHIRPLQPSGQGHSLSRTMLTQVSRLQNQLTQQRSSLFSFLAASLAALLFRHDRENQVRIGTPVAGRDRPELESVIGLFVNTVVLDFAIDQEDSFATLLEEATQRSQAALDHASLPFDRLVHALAPPRQPGRHALFDVLLVLQNSPRSTSGLEGIQVCDVTLPTRTADLDLVFEFGIDADDRLRCTLRYSTDLYLAASAERLLGRLQMLLEQAIATPDCLINQLPMLTIEEARQLDQFGRGRTMPVPQWSLADRIAMLAGQRPAAQALICRSGTVDYQTLDRRAHQLAMQLLQRPGGQPGLPVAVLMDRDSPWASALLACFKAACVYLPLDARHPDARLLDLLADADCQLLLTSPQLGERMRRAGLPASVEILIWDDSDDDGAPLPALPDFSAHLADEAPAYLLYTSGSTGKPKGVRVSHRAFANMIADQIASFSVQPGDVVLQLAAAAFDASLSEFFMAWLAGATVALVDTPTTRDSQRLGRFLRECGVTVATFTPSHLRQIEPADLNTLRCLILAGEAAFGHDLSRIARPGLSVFNAYGPTETAVCATLGMASRAVDEAGHLAIGRPVANSRVRIVNPAGEPQPLGVPGELWVEGVGVALGYLNRPQESAARFYLSNDGLRGYRTGDLACWLADGQICYLGRQDDQVKIRGQRCEPGELEAALLTQQGISAAAVLVQQGPTGAELVACLQGQRISDEVLRARLAQILPLHLLPGHVRWLDQLPLTVNGKVDRSALAKLPLPAPTPIETEALDLSPLAEQVLQVFQQILPGIGPDTDFFTGGGNSLAAMQLARRIEQHLSLPCPAGLIFQLPTARQLADGLHRPAPLVAGQLRHYGSAPISPENITLIALPPAPGLGVVYAGLAAHLPDCDLYSLDADFDQSIETWLEALCEQACQLPQGEKLVLLGYSGGGKLALGLAGLLHGHGRVVDAVILLDCWQNTGQALTELTATPLGDGLVALAAEADETLEEARERLAEQDARYCRMLDLYSPTLALSSPITHLLAKVDDPIPASMHRNWHPLALRGYRERSIPANHHALLSGSHLRETVAALIWAMEG</sequence>
<dbReference type="NCBIfam" id="TIGR01733">
    <property type="entry name" value="AA-adenyl-dom"/>
    <property type="match status" value="1"/>
</dbReference>
<evidence type="ECO:0000313" key="4">
    <source>
        <dbReference type="EMBL" id="MDK2125234.1"/>
    </source>
</evidence>
<dbReference type="PANTHER" id="PTHR45527">
    <property type="entry name" value="NONRIBOSOMAL PEPTIDE SYNTHETASE"/>
    <property type="match status" value="1"/>
</dbReference>
<name>A0ABT7DZ00_9NEIS</name>
<evidence type="ECO:0000259" key="3">
    <source>
        <dbReference type="PROSITE" id="PS50075"/>
    </source>
</evidence>
<dbReference type="RefSeq" id="WP_284101545.1">
    <property type="nucleotide sequence ID" value="NZ_JARRAF010000016.1"/>
</dbReference>
<dbReference type="Pfam" id="PF00975">
    <property type="entry name" value="Thioesterase"/>
    <property type="match status" value="1"/>
</dbReference>
<dbReference type="SMART" id="SM00823">
    <property type="entry name" value="PKS_PP"/>
    <property type="match status" value="2"/>
</dbReference>
<dbReference type="EMBL" id="JARRAF010000016">
    <property type="protein sequence ID" value="MDK2125234.1"/>
    <property type="molecule type" value="Genomic_DNA"/>
</dbReference>
<dbReference type="InterPro" id="IPR042099">
    <property type="entry name" value="ANL_N_sf"/>
</dbReference>
<dbReference type="InterPro" id="IPR023213">
    <property type="entry name" value="CAT-like_dom_sf"/>
</dbReference>
<dbReference type="PROSITE" id="PS50075">
    <property type="entry name" value="CARRIER"/>
    <property type="match status" value="2"/>
</dbReference>
<dbReference type="Pfam" id="PF00501">
    <property type="entry name" value="AMP-binding"/>
    <property type="match status" value="1"/>
</dbReference>
<dbReference type="InterPro" id="IPR029058">
    <property type="entry name" value="AB_hydrolase_fold"/>
</dbReference>
<dbReference type="InterPro" id="IPR020845">
    <property type="entry name" value="AMP-binding_CS"/>
</dbReference>
<keyword evidence="2" id="KW-0597">Phosphoprotein</keyword>
<dbReference type="InterPro" id="IPR001031">
    <property type="entry name" value="Thioesterase"/>
</dbReference>
<keyword evidence="5" id="KW-1185">Reference proteome</keyword>
<proteinExistence type="predicted"/>
<dbReference type="Pfam" id="PF00668">
    <property type="entry name" value="Condensation"/>
    <property type="match status" value="2"/>
</dbReference>
<feature type="domain" description="Carrier" evidence="3">
    <location>
        <begin position="2110"/>
        <end position="2187"/>
    </location>
</feature>
<dbReference type="Gene3D" id="3.30.300.30">
    <property type="match status" value="1"/>
</dbReference>
<dbReference type="SUPFAM" id="SSF56784">
    <property type="entry name" value="HAD-like"/>
    <property type="match status" value="1"/>
</dbReference>
<dbReference type="InterPro" id="IPR010033">
    <property type="entry name" value="HAD_SF_ppase_IIIC"/>
</dbReference>
<dbReference type="PANTHER" id="PTHR45527:SF1">
    <property type="entry name" value="FATTY ACID SYNTHASE"/>
    <property type="match status" value="1"/>
</dbReference>
<dbReference type="InterPro" id="IPR036412">
    <property type="entry name" value="HAD-like_sf"/>
</dbReference>
<keyword evidence="1" id="KW-0596">Phosphopantetheine</keyword>
<dbReference type="NCBIfam" id="TIGR01686">
    <property type="entry name" value="FkbH"/>
    <property type="match status" value="1"/>
</dbReference>
<dbReference type="InterPro" id="IPR020806">
    <property type="entry name" value="PKS_PP-bd"/>
</dbReference>
<dbReference type="InterPro" id="IPR036514">
    <property type="entry name" value="SGNH_hydro_sf"/>
</dbReference>
<dbReference type="InterPro" id="IPR001242">
    <property type="entry name" value="Condensation_dom"/>
</dbReference>
<dbReference type="Proteomes" id="UP001172778">
    <property type="component" value="Unassembled WGS sequence"/>
</dbReference>
<organism evidence="4 5">
    <name type="scientific">Parachitinimonas caeni</name>
    <dbReference type="NCBI Taxonomy" id="3031301"/>
    <lineage>
        <taxon>Bacteria</taxon>
        <taxon>Pseudomonadati</taxon>
        <taxon>Pseudomonadota</taxon>
        <taxon>Betaproteobacteria</taxon>
        <taxon>Neisseriales</taxon>
        <taxon>Chitinibacteraceae</taxon>
        <taxon>Parachitinimonas</taxon>
    </lineage>
</organism>
<evidence type="ECO:0000256" key="1">
    <source>
        <dbReference type="ARBA" id="ARBA00022450"/>
    </source>
</evidence>
<accession>A0ABT7DZ00</accession>
<dbReference type="Gene3D" id="3.40.50.1820">
    <property type="entry name" value="alpha/beta hydrolase"/>
    <property type="match status" value="1"/>
</dbReference>
<dbReference type="Gene3D" id="3.30.559.30">
    <property type="entry name" value="Nonribosomal peptide synthetase, condensation domain"/>
    <property type="match status" value="2"/>
</dbReference>
<dbReference type="SUPFAM" id="SSF47336">
    <property type="entry name" value="ACP-like"/>
    <property type="match status" value="2"/>
</dbReference>
<dbReference type="InterPro" id="IPR023214">
    <property type="entry name" value="HAD_sf"/>
</dbReference>
<dbReference type="SUPFAM" id="SSF56801">
    <property type="entry name" value="Acetyl-CoA synthetase-like"/>
    <property type="match status" value="1"/>
</dbReference>
<feature type="domain" description="Carrier" evidence="3">
    <location>
        <begin position="1070"/>
        <end position="1145"/>
    </location>
</feature>
<evidence type="ECO:0000313" key="5">
    <source>
        <dbReference type="Proteomes" id="UP001172778"/>
    </source>
</evidence>
<dbReference type="Gene3D" id="3.30.559.10">
    <property type="entry name" value="Chloramphenicol acetyltransferase-like domain"/>
    <property type="match status" value="2"/>
</dbReference>
<dbReference type="Gene3D" id="3.40.50.12780">
    <property type="entry name" value="N-terminal domain of ligase-like"/>
    <property type="match status" value="1"/>
</dbReference>
<dbReference type="InterPro" id="IPR010071">
    <property type="entry name" value="AA_adenyl_dom"/>
</dbReference>
<gene>
    <name evidence="4" type="ORF">PZA18_14350</name>
</gene>
<comment type="caution">
    <text evidence="4">The sequence shown here is derived from an EMBL/GenBank/DDBJ whole genome shotgun (WGS) entry which is preliminary data.</text>
</comment>
<dbReference type="CDD" id="cd19531">
    <property type="entry name" value="LCL_NRPS-like"/>
    <property type="match status" value="1"/>
</dbReference>
<dbReference type="Gene3D" id="1.10.1200.10">
    <property type="entry name" value="ACP-like"/>
    <property type="match status" value="2"/>
</dbReference>
<dbReference type="InterPro" id="IPR020802">
    <property type="entry name" value="TesA-like"/>
</dbReference>
<dbReference type="Pfam" id="PF00550">
    <property type="entry name" value="PP-binding"/>
    <property type="match status" value="2"/>
</dbReference>